<gene>
    <name evidence="2" type="ORF">NCTC13043_01659</name>
</gene>
<evidence type="ECO:0000313" key="2">
    <source>
        <dbReference type="EMBL" id="SUC13035.1"/>
    </source>
</evidence>
<evidence type="ECO:0000256" key="1">
    <source>
        <dbReference type="SAM" id="SignalP"/>
    </source>
</evidence>
<keyword evidence="1" id="KW-0732">Signal</keyword>
<accession>A0A379F347</accession>
<dbReference type="GeneID" id="78571330"/>
<protein>
    <recommendedName>
        <fullName evidence="4">Carboxypeptidase regulatory-like domain-containing protein</fullName>
    </recommendedName>
</protein>
<dbReference type="RefSeq" id="WP_115083652.1">
    <property type="nucleotide sequence ID" value="NZ_JABZTX010000029.1"/>
</dbReference>
<name>A0A379F347_9BACT</name>
<dbReference type="AlphaFoldDB" id="A0A379F347"/>
<dbReference type="Proteomes" id="UP000254235">
    <property type="component" value="Unassembled WGS sequence"/>
</dbReference>
<evidence type="ECO:0008006" key="4">
    <source>
        <dbReference type="Google" id="ProtNLM"/>
    </source>
</evidence>
<feature type="signal peptide" evidence="1">
    <location>
        <begin position="1"/>
        <end position="20"/>
    </location>
</feature>
<organism evidence="2 3">
    <name type="scientific">Prevotella pallens</name>
    <dbReference type="NCBI Taxonomy" id="60133"/>
    <lineage>
        <taxon>Bacteria</taxon>
        <taxon>Pseudomonadati</taxon>
        <taxon>Bacteroidota</taxon>
        <taxon>Bacteroidia</taxon>
        <taxon>Bacteroidales</taxon>
        <taxon>Prevotellaceae</taxon>
        <taxon>Prevotella</taxon>
    </lineage>
</organism>
<feature type="chain" id="PRO_5016970305" description="Carboxypeptidase regulatory-like domain-containing protein" evidence="1">
    <location>
        <begin position="21"/>
        <end position="237"/>
    </location>
</feature>
<reference evidence="2 3" key="1">
    <citation type="submission" date="2018-06" db="EMBL/GenBank/DDBJ databases">
        <authorList>
            <consortium name="Pathogen Informatics"/>
            <person name="Doyle S."/>
        </authorList>
    </citation>
    <scope>NUCLEOTIDE SEQUENCE [LARGE SCALE GENOMIC DNA]</scope>
    <source>
        <strain evidence="2 3">NCTC13043</strain>
    </source>
</reference>
<proteinExistence type="predicted"/>
<dbReference type="EMBL" id="UGTP01000001">
    <property type="protein sequence ID" value="SUC13035.1"/>
    <property type="molecule type" value="Genomic_DNA"/>
</dbReference>
<dbReference type="OrthoDB" id="9886347at2"/>
<evidence type="ECO:0000313" key="3">
    <source>
        <dbReference type="Proteomes" id="UP000254235"/>
    </source>
</evidence>
<sequence length="237" mass="27234">MRYKFILFLLLTLKSISIFSQENTNYWYNGIAYTDSTKLTSGVPYLTIALTKEGEQMPKAITVSNSLGAFSFYGVPMDIFKNYTISVIEGNSEAASYLCNKFNEKPEFVGNINAHFKYIPTEKTYSETILIPTKEDAKLLLLDFLKKKLEIEYEDRVLFPKASDSPYKVFANNTEIPNEKIDMILQQVPMEMIKQITVINYKKPNKYFSGVINIRFTVGDEPTIDKETQLFSLPKIK</sequence>